<evidence type="ECO:0000256" key="2">
    <source>
        <dbReference type="ARBA" id="ARBA00022603"/>
    </source>
</evidence>
<evidence type="ECO:0000256" key="1">
    <source>
        <dbReference type="ARBA" id="ARBA00008361"/>
    </source>
</evidence>
<sequence>MFRDVSSCNTYNYGDALYWDARYVQEGGSFDWYQRYSALRPFVRTYIPPPNSTVLMVGCGNAVMSEDMVRDGYESITNIDISSVAIQMMRTKYDHIPQLKYMQMDVRDMSFFPDESFDGVIDKGTLDSLMCGTDAPISAAQMLAEVCRVLKPGGTYMLITYGDPTVRMPHINRPVYNWKISLYNIPRPGFQKPESTSSSRKSYLDPIPLTEKGLLPPDFILEDPDSHYIYICRKNNNTEMDNIPPYRLTADVL</sequence>
<dbReference type="EMBL" id="JASCZI010090726">
    <property type="protein sequence ID" value="MED6145659.1"/>
    <property type="molecule type" value="Genomic_DNA"/>
</dbReference>
<dbReference type="InterPro" id="IPR051419">
    <property type="entry name" value="Lys/N-term_MeTrsfase_sf"/>
</dbReference>
<proteinExistence type="inferred from homology"/>
<gene>
    <name evidence="5" type="ORF">PIB30_027377</name>
</gene>
<name>A0ABU6TAD5_9FABA</name>
<keyword evidence="2" id="KW-0489">Methyltransferase</keyword>
<dbReference type="InterPro" id="IPR029063">
    <property type="entry name" value="SAM-dependent_MTases_sf"/>
</dbReference>
<comment type="similarity">
    <text evidence="1">Belongs to the methyltransferase superfamily.</text>
</comment>
<evidence type="ECO:0000256" key="3">
    <source>
        <dbReference type="ARBA" id="ARBA00022679"/>
    </source>
</evidence>
<dbReference type="CDD" id="cd02440">
    <property type="entry name" value="AdoMet_MTases"/>
    <property type="match status" value="1"/>
</dbReference>
<reference evidence="5 6" key="1">
    <citation type="journal article" date="2023" name="Plants (Basel)">
        <title>Bridging the Gap: Combining Genomics and Transcriptomics Approaches to Understand Stylosanthes scabra, an Orphan Legume from the Brazilian Caatinga.</title>
        <authorList>
            <person name="Ferreira-Neto J.R.C."/>
            <person name="da Silva M.D."/>
            <person name="Binneck E."/>
            <person name="de Melo N.F."/>
            <person name="da Silva R.H."/>
            <person name="de Melo A.L.T.M."/>
            <person name="Pandolfi V."/>
            <person name="Bustamante F.O."/>
            <person name="Brasileiro-Vidal A.C."/>
            <person name="Benko-Iseppon A.M."/>
        </authorList>
    </citation>
    <scope>NUCLEOTIDE SEQUENCE [LARGE SCALE GENOMIC DNA]</scope>
    <source>
        <tissue evidence="5">Leaves</tissue>
    </source>
</reference>
<feature type="domain" description="Methyltransferase type 11" evidence="4">
    <location>
        <begin position="55"/>
        <end position="157"/>
    </location>
</feature>
<dbReference type="Pfam" id="PF08241">
    <property type="entry name" value="Methyltransf_11"/>
    <property type="match status" value="1"/>
</dbReference>
<organism evidence="5 6">
    <name type="scientific">Stylosanthes scabra</name>
    <dbReference type="NCBI Taxonomy" id="79078"/>
    <lineage>
        <taxon>Eukaryota</taxon>
        <taxon>Viridiplantae</taxon>
        <taxon>Streptophyta</taxon>
        <taxon>Embryophyta</taxon>
        <taxon>Tracheophyta</taxon>
        <taxon>Spermatophyta</taxon>
        <taxon>Magnoliopsida</taxon>
        <taxon>eudicotyledons</taxon>
        <taxon>Gunneridae</taxon>
        <taxon>Pentapetalae</taxon>
        <taxon>rosids</taxon>
        <taxon>fabids</taxon>
        <taxon>Fabales</taxon>
        <taxon>Fabaceae</taxon>
        <taxon>Papilionoideae</taxon>
        <taxon>50 kb inversion clade</taxon>
        <taxon>dalbergioids sensu lato</taxon>
        <taxon>Dalbergieae</taxon>
        <taxon>Pterocarpus clade</taxon>
        <taxon>Stylosanthes</taxon>
    </lineage>
</organism>
<dbReference type="PANTHER" id="PTHR12176:SF66">
    <property type="entry name" value="S-ADENOSYL-L-METHIONINE-DEPENDENT METHYLTRANSFERASES SUPERFAMILY PROTEIN"/>
    <property type="match status" value="1"/>
</dbReference>
<protein>
    <recommendedName>
        <fullName evidence="4">Methyltransferase type 11 domain-containing protein</fullName>
    </recommendedName>
</protein>
<evidence type="ECO:0000313" key="5">
    <source>
        <dbReference type="EMBL" id="MED6145659.1"/>
    </source>
</evidence>
<dbReference type="InterPro" id="IPR013216">
    <property type="entry name" value="Methyltransf_11"/>
</dbReference>
<dbReference type="Gene3D" id="3.40.50.150">
    <property type="entry name" value="Vaccinia Virus protein VP39"/>
    <property type="match status" value="1"/>
</dbReference>
<evidence type="ECO:0000259" key="4">
    <source>
        <dbReference type="Pfam" id="PF08241"/>
    </source>
</evidence>
<keyword evidence="6" id="KW-1185">Reference proteome</keyword>
<comment type="caution">
    <text evidence="5">The sequence shown here is derived from an EMBL/GenBank/DDBJ whole genome shotgun (WGS) entry which is preliminary data.</text>
</comment>
<keyword evidence="3" id="KW-0808">Transferase</keyword>
<dbReference type="SUPFAM" id="SSF53335">
    <property type="entry name" value="S-adenosyl-L-methionine-dependent methyltransferases"/>
    <property type="match status" value="1"/>
</dbReference>
<dbReference type="Proteomes" id="UP001341840">
    <property type="component" value="Unassembled WGS sequence"/>
</dbReference>
<dbReference type="PANTHER" id="PTHR12176">
    <property type="entry name" value="SAM-DEPENDENT METHYLTRANSFERASE SUPERFAMILY PROTEIN"/>
    <property type="match status" value="1"/>
</dbReference>
<accession>A0ABU6TAD5</accession>
<evidence type="ECO:0000313" key="6">
    <source>
        <dbReference type="Proteomes" id="UP001341840"/>
    </source>
</evidence>